<dbReference type="InterPro" id="IPR001005">
    <property type="entry name" value="SANT/Myb"/>
</dbReference>
<dbReference type="GO" id="GO:0010235">
    <property type="term" value="P:guard mother cell cytokinesis"/>
    <property type="evidence" value="ECO:0007669"/>
    <property type="project" value="UniProtKB-ARBA"/>
</dbReference>
<dbReference type="GO" id="GO:0010052">
    <property type="term" value="P:guard cell differentiation"/>
    <property type="evidence" value="ECO:0007669"/>
    <property type="project" value="UniProtKB-ARBA"/>
</dbReference>
<evidence type="ECO:0000259" key="7">
    <source>
        <dbReference type="PROSITE" id="PS50090"/>
    </source>
</evidence>
<dbReference type="GO" id="GO:0009629">
    <property type="term" value="P:response to gravity"/>
    <property type="evidence" value="ECO:0007669"/>
    <property type="project" value="UniProtKB-ARBA"/>
</dbReference>
<dbReference type="GO" id="GO:0009554">
    <property type="term" value="P:megasporogenesis"/>
    <property type="evidence" value="ECO:0007669"/>
    <property type="project" value="UniProtKB-ARBA"/>
</dbReference>
<feature type="domain" description="HTH myb-type" evidence="8">
    <location>
        <begin position="24"/>
        <end position="75"/>
    </location>
</feature>
<feature type="compositionally biased region" description="Polar residues" evidence="6">
    <location>
        <begin position="365"/>
        <end position="385"/>
    </location>
</feature>
<dbReference type="GO" id="GO:0000981">
    <property type="term" value="F:DNA-binding transcription factor activity, RNA polymerase II-specific"/>
    <property type="evidence" value="ECO:0007669"/>
    <property type="project" value="TreeGrafter"/>
</dbReference>
<evidence type="ECO:0000256" key="5">
    <source>
        <dbReference type="ARBA" id="ARBA00063045"/>
    </source>
</evidence>
<dbReference type="Pfam" id="PF13921">
    <property type="entry name" value="Myb_DNA-bind_6"/>
    <property type="match status" value="1"/>
</dbReference>
<dbReference type="GO" id="GO:0048364">
    <property type="term" value="P:root development"/>
    <property type="evidence" value="ECO:0007669"/>
    <property type="project" value="UniProtKB-ARBA"/>
</dbReference>
<evidence type="ECO:0000256" key="3">
    <source>
        <dbReference type="ARBA" id="ARBA00023125"/>
    </source>
</evidence>
<dbReference type="GO" id="GO:0000978">
    <property type="term" value="F:RNA polymerase II cis-regulatory region sequence-specific DNA binding"/>
    <property type="evidence" value="ECO:0007669"/>
    <property type="project" value="TreeGrafter"/>
</dbReference>
<dbReference type="SUPFAM" id="SSF46689">
    <property type="entry name" value="Homeodomain-like"/>
    <property type="match status" value="1"/>
</dbReference>
<organism evidence="9 10">
    <name type="scientific">Linum tenue</name>
    <dbReference type="NCBI Taxonomy" id="586396"/>
    <lineage>
        <taxon>Eukaryota</taxon>
        <taxon>Viridiplantae</taxon>
        <taxon>Streptophyta</taxon>
        <taxon>Embryophyta</taxon>
        <taxon>Tracheophyta</taxon>
        <taxon>Spermatophyta</taxon>
        <taxon>Magnoliopsida</taxon>
        <taxon>eudicotyledons</taxon>
        <taxon>Gunneridae</taxon>
        <taxon>Pentapetalae</taxon>
        <taxon>rosids</taxon>
        <taxon>fabids</taxon>
        <taxon>Malpighiales</taxon>
        <taxon>Linaceae</taxon>
        <taxon>Linum</taxon>
    </lineage>
</organism>
<evidence type="ECO:0000313" key="10">
    <source>
        <dbReference type="Proteomes" id="UP001154282"/>
    </source>
</evidence>
<dbReference type="GO" id="GO:0010376">
    <property type="term" value="P:stomatal complex formation"/>
    <property type="evidence" value="ECO:0007669"/>
    <property type="project" value="UniProtKB-ARBA"/>
</dbReference>
<evidence type="ECO:0000313" key="9">
    <source>
        <dbReference type="EMBL" id="CAI0387587.1"/>
    </source>
</evidence>
<dbReference type="EMBL" id="CAMGYJ010000002">
    <property type="protein sequence ID" value="CAI0387587.1"/>
    <property type="molecule type" value="Genomic_DNA"/>
</dbReference>
<dbReference type="Proteomes" id="UP001154282">
    <property type="component" value="Unassembled WGS sequence"/>
</dbReference>
<keyword evidence="4" id="KW-0539">Nucleus</keyword>
<feature type="domain" description="HTH myb-type" evidence="8">
    <location>
        <begin position="76"/>
        <end position="130"/>
    </location>
</feature>
<sequence length="559" mass="62925">MEEIKKKKINGGGSGSGSEESTKKKERHIVTWSSEEDDILRQQINLHGTENWAIIASKFNDKTTRQCRRRWYTYLNSDFKKGGWSQEEDLLLCEAQRIFGNRWTEIAKVVSGRTDNAVKNRFTTLCKKRAKYEALAKENASVFSKSNNKRVLLDDKVNTDRNPEIAGPAKRTRYGGTSEKFLHLWFHGQFAAHLLKSSFLSLFKLRRSHIPNEMEARNLGDRSHPKQARPPFMVLARYAHKINAVNQHPVINNKDVSPGALSGNTQGTFLKKDDPKIQALMQQAELLSTLAQKVNTENTDQSLEHAWKVLQDFLKKSKGDEIPSYTIFDIDIQLEDFKDLIAELRSSSDGSHPSWRQPDLYKESPASSEFSTGSSLMPYSAPDVTTEQPHSEIETLHKDVGSELEAMHVEGQEVVESECHIEIASGDNIAEGELFPSFEDQTNDDIVVSSSSSTEFGSPRQVTPLFRSLAAGIPSPQFSESCIFLCTNFTLMIIATQYPVFMTLTSILKSSGPPLILIFVDFQERRFLLKTLGGESPFSNQSINTSQPPLCKRVLLQSL</sequence>
<evidence type="ECO:0000256" key="4">
    <source>
        <dbReference type="ARBA" id="ARBA00023242"/>
    </source>
</evidence>
<dbReference type="GO" id="GO:0005634">
    <property type="term" value="C:nucleus"/>
    <property type="evidence" value="ECO:0007669"/>
    <property type="project" value="UniProtKB-SubCell"/>
</dbReference>
<dbReference type="CDD" id="cd00167">
    <property type="entry name" value="SANT"/>
    <property type="match status" value="2"/>
</dbReference>
<feature type="domain" description="Myb-like" evidence="7">
    <location>
        <begin position="76"/>
        <end position="126"/>
    </location>
</feature>
<dbReference type="PANTHER" id="PTHR45614">
    <property type="entry name" value="MYB PROTEIN-RELATED"/>
    <property type="match status" value="1"/>
</dbReference>
<dbReference type="GO" id="GO:1901333">
    <property type="term" value="P:positive regulation of lateral root development"/>
    <property type="evidence" value="ECO:0007669"/>
    <property type="project" value="UniProtKB-ARBA"/>
</dbReference>
<evidence type="ECO:0000259" key="8">
    <source>
        <dbReference type="PROSITE" id="PS51294"/>
    </source>
</evidence>
<evidence type="ECO:0000256" key="2">
    <source>
        <dbReference type="ARBA" id="ARBA00022737"/>
    </source>
</evidence>
<gene>
    <name evidence="9" type="ORF">LITE_LOCUS5517</name>
</gene>
<proteinExistence type="predicted"/>
<dbReference type="InterPro" id="IPR009057">
    <property type="entry name" value="Homeodomain-like_sf"/>
</dbReference>
<evidence type="ECO:0000256" key="6">
    <source>
        <dbReference type="SAM" id="MobiDB-lite"/>
    </source>
</evidence>
<dbReference type="GO" id="GO:2000037">
    <property type="term" value="P:regulation of stomatal complex patterning"/>
    <property type="evidence" value="ECO:0007669"/>
    <property type="project" value="UniProtKB-ARBA"/>
</dbReference>
<evidence type="ECO:0000256" key="1">
    <source>
        <dbReference type="ARBA" id="ARBA00004123"/>
    </source>
</evidence>
<dbReference type="AlphaFoldDB" id="A0AAV0HQT0"/>
<dbReference type="GO" id="GO:0009737">
    <property type="term" value="P:response to abscisic acid"/>
    <property type="evidence" value="ECO:0007669"/>
    <property type="project" value="UniProtKB-ARBA"/>
</dbReference>
<dbReference type="GO" id="GO:1901002">
    <property type="term" value="P:positive regulation of response to salt stress"/>
    <property type="evidence" value="ECO:0007669"/>
    <property type="project" value="UniProtKB-ARBA"/>
</dbReference>
<name>A0AAV0HQT0_9ROSI</name>
<dbReference type="GO" id="GO:0050891">
    <property type="term" value="P:multicellular organismal-level water homeostasis"/>
    <property type="evidence" value="ECO:0007669"/>
    <property type="project" value="UniProtKB-ARBA"/>
</dbReference>
<reference evidence="9" key="1">
    <citation type="submission" date="2022-08" db="EMBL/GenBank/DDBJ databases">
        <authorList>
            <person name="Gutierrez-Valencia J."/>
        </authorList>
    </citation>
    <scope>NUCLEOTIDE SEQUENCE</scope>
</reference>
<feature type="domain" description="Myb-like" evidence="7">
    <location>
        <begin position="32"/>
        <end position="75"/>
    </location>
</feature>
<accession>A0AAV0HQT0</accession>
<feature type="region of interest" description="Disordered" evidence="6">
    <location>
        <begin position="1"/>
        <end position="27"/>
    </location>
</feature>
<keyword evidence="3" id="KW-0238">DNA-binding</keyword>
<keyword evidence="10" id="KW-1185">Reference proteome</keyword>
<feature type="region of interest" description="Disordered" evidence="6">
    <location>
        <begin position="346"/>
        <end position="385"/>
    </location>
</feature>
<protein>
    <submittedName>
        <fullName evidence="9">Uncharacterized protein</fullName>
    </submittedName>
</protein>
<dbReference type="GO" id="GO:0010444">
    <property type="term" value="P:guard mother cell differentiation"/>
    <property type="evidence" value="ECO:0007669"/>
    <property type="project" value="UniProtKB-ARBA"/>
</dbReference>
<dbReference type="SMART" id="SM00717">
    <property type="entry name" value="SANT"/>
    <property type="match status" value="2"/>
</dbReference>
<dbReference type="Gene3D" id="1.10.10.60">
    <property type="entry name" value="Homeodomain-like"/>
    <property type="match status" value="2"/>
</dbReference>
<keyword evidence="2" id="KW-0677">Repeat</keyword>
<comment type="subcellular location">
    <subcellularLocation>
        <location evidence="1">Nucleus</location>
    </subcellularLocation>
</comment>
<dbReference type="PANTHER" id="PTHR45614:SF76">
    <property type="entry name" value="TRANSCRIPTION FACTOR MYB124"/>
    <property type="match status" value="1"/>
</dbReference>
<comment type="caution">
    <text evidence="9">The sequence shown here is derived from an EMBL/GenBank/DDBJ whole genome shotgun (WGS) entry which is preliminary data.</text>
</comment>
<dbReference type="FunFam" id="1.10.10.60:FF:000355">
    <property type="entry name" value="Transcription factor MYB124"/>
    <property type="match status" value="1"/>
</dbReference>
<dbReference type="PROSITE" id="PS51294">
    <property type="entry name" value="HTH_MYB"/>
    <property type="match status" value="2"/>
</dbReference>
<dbReference type="PROSITE" id="PS50090">
    <property type="entry name" value="MYB_LIKE"/>
    <property type="match status" value="2"/>
</dbReference>
<dbReference type="GO" id="GO:1902806">
    <property type="term" value="P:regulation of cell cycle G1/S phase transition"/>
    <property type="evidence" value="ECO:0007669"/>
    <property type="project" value="UniProtKB-ARBA"/>
</dbReference>
<dbReference type="GO" id="GO:0032875">
    <property type="term" value="P:regulation of DNA endoreduplication"/>
    <property type="evidence" value="ECO:0007669"/>
    <property type="project" value="UniProtKB-ARBA"/>
</dbReference>
<dbReference type="InterPro" id="IPR050560">
    <property type="entry name" value="MYB_TF"/>
</dbReference>
<dbReference type="InterPro" id="IPR017930">
    <property type="entry name" value="Myb_dom"/>
</dbReference>
<comment type="subunit">
    <text evidence="5">Interacts with RBR1.</text>
</comment>
<dbReference type="GO" id="GO:1902584">
    <property type="term" value="P:positive regulation of response to water deprivation"/>
    <property type="evidence" value="ECO:0007669"/>
    <property type="project" value="UniProtKB-ARBA"/>
</dbReference>